<protein>
    <submittedName>
        <fullName evidence="2">Uncharacterized protein</fullName>
    </submittedName>
</protein>
<dbReference type="Proteomes" id="UP000235023">
    <property type="component" value="Unassembled WGS sequence"/>
</dbReference>
<reference evidence="3" key="1">
    <citation type="submission" date="2017-12" db="EMBL/GenBank/DDBJ databases">
        <authorList>
            <consortium name="DOE Joint Genome Institute"/>
            <person name="Mondo S.J."/>
            <person name="Kjaerbolling I."/>
            <person name="Vesth T.C."/>
            <person name="Frisvad J.C."/>
            <person name="Nybo J.L."/>
            <person name="Theobald S."/>
            <person name="Kuo A."/>
            <person name="Bowyer P."/>
            <person name="Matsuda Y."/>
            <person name="Lyhne E.K."/>
            <person name="Kogle M.E."/>
            <person name="Clum A."/>
            <person name="Lipzen A."/>
            <person name="Salamov A."/>
            <person name="Ngan C.Y."/>
            <person name="Daum C."/>
            <person name="Chiniquy J."/>
            <person name="Barry K."/>
            <person name="LaButti K."/>
            <person name="Haridas S."/>
            <person name="Simmons B.A."/>
            <person name="Magnuson J.K."/>
            <person name="Mortensen U.H."/>
            <person name="Larsen T.O."/>
            <person name="Grigoriev I.V."/>
            <person name="Baker S.E."/>
            <person name="Andersen M.R."/>
            <person name="Nordberg H.P."/>
            <person name="Cantor M.N."/>
            <person name="Hua S.X."/>
        </authorList>
    </citation>
    <scope>NUCLEOTIDE SEQUENCE [LARGE SCALE GENOMIC DNA]</scope>
    <source>
        <strain evidence="3">IBT 19404</strain>
    </source>
</reference>
<feature type="transmembrane region" description="Helical" evidence="1">
    <location>
        <begin position="39"/>
        <end position="58"/>
    </location>
</feature>
<gene>
    <name evidence="2" type="ORF">BDW42DRAFT_101566</name>
</gene>
<dbReference type="AlphaFoldDB" id="A0A2J5HUQ0"/>
<evidence type="ECO:0000313" key="3">
    <source>
        <dbReference type="Proteomes" id="UP000235023"/>
    </source>
</evidence>
<keyword evidence="1" id="KW-1133">Transmembrane helix</keyword>
<accession>A0A2J5HUQ0</accession>
<organism evidence="2 3">
    <name type="scientific">Aspergillus taichungensis</name>
    <dbReference type="NCBI Taxonomy" id="482145"/>
    <lineage>
        <taxon>Eukaryota</taxon>
        <taxon>Fungi</taxon>
        <taxon>Dikarya</taxon>
        <taxon>Ascomycota</taxon>
        <taxon>Pezizomycotina</taxon>
        <taxon>Eurotiomycetes</taxon>
        <taxon>Eurotiomycetidae</taxon>
        <taxon>Eurotiales</taxon>
        <taxon>Aspergillaceae</taxon>
        <taxon>Aspergillus</taxon>
        <taxon>Aspergillus subgen. Circumdati</taxon>
    </lineage>
</organism>
<keyword evidence="1" id="KW-0812">Transmembrane</keyword>
<keyword evidence="1" id="KW-0472">Membrane</keyword>
<evidence type="ECO:0000313" key="2">
    <source>
        <dbReference type="EMBL" id="PLN81084.1"/>
    </source>
</evidence>
<name>A0A2J5HUQ0_9EURO</name>
<dbReference type="EMBL" id="KZ559540">
    <property type="protein sequence ID" value="PLN81084.1"/>
    <property type="molecule type" value="Genomic_DNA"/>
</dbReference>
<proteinExistence type="predicted"/>
<evidence type="ECO:0000256" key="1">
    <source>
        <dbReference type="SAM" id="Phobius"/>
    </source>
</evidence>
<keyword evidence="3" id="KW-1185">Reference proteome</keyword>
<sequence>MQLPSLCTFRYGKSNKDTHIWPVSLSMWKVRAVTLTELWVGRLASASGLLSLLAVLFLTASRYMLQKGCTSDEERCF</sequence>